<comment type="caution">
    <text evidence="10">The sequence shown here is derived from an EMBL/GenBank/DDBJ whole genome shotgun (WGS) entry which is preliminary data.</text>
</comment>
<evidence type="ECO:0000256" key="4">
    <source>
        <dbReference type="ARBA" id="ARBA00022692"/>
    </source>
</evidence>
<feature type="compositionally biased region" description="Basic and acidic residues" evidence="7">
    <location>
        <begin position="79"/>
        <end position="95"/>
    </location>
</feature>
<dbReference type="GO" id="GO:0015791">
    <property type="term" value="P:polyol transmembrane transport"/>
    <property type="evidence" value="ECO:0007669"/>
    <property type="project" value="UniProtKB-ARBA"/>
</dbReference>
<dbReference type="PRINTS" id="PR00171">
    <property type="entry name" value="SUGRTRNSPORT"/>
</dbReference>
<gene>
    <name evidence="10" type="ORF">EKO04_005425</name>
</gene>
<feature type="transmembrane region" description="Helical" evidence="8">
    <location>
        <begin position="255"/>
        <end position="276"/>
    </location>
</feature>
<dbReference type="FunFam" id="1.20.1250.20:FF:000100">
    <property type="entry name" value="MFS sugar transporter, putative"/>
    <property type="match status" value="1"/>
</dbReference>
<dbReference type="InterPro" id="IPR050814">
    <property type="entry name" value="Myo-inositol_Transporter"/>
</dbReference>
<keyword evidence="5 8" id="KW-1133">Transmembrane helix</keyword>
<feature type="transmembrane region" description="Helical" evidence="8">
    <location>
        <begin position="288"/>
        <end position="307"/>
    </location>
</feature>
<evidence type="ECO:0000256" key="7">
    <source>
        <dbReference type="SAM" id="MobiDB-lite"/>
    </source>
</evidence>
<dbReference type="InterPro" id="IPR036259">
    <property type="entry name" value="MFS_trans_sf"/>
</dbReference>
<comment type="similarity">
    <text evidence="2">Belongs to the major facilitator superfamily. Sugar transporter (TC 2.A.1.1) family.</text>
</comment>
<feature type="transmembrane region" description="Helical" evidence="8">
    <location>
        <begin position="534"/>
        <end position="558"/>
    </location>
</feature>
<dbReference type="NCBIfam" id="TIGR00879">
    <property type="entry name" value="SP"/>
    <property type="match status" value="1"/>
</dbReference>
<feature type="transmembrane region" description="Helical" evidence="8">
    <location>
        <begin position="473"/>
        <end position="493"/>
    </location>
</feature>
<dbReference type="InterPro" id="IPR020846">
    <property type="entry name" value="MFS_dom"/>
</dbReference>
<evidence type="ECO:0000256" key="6">
    <source>
        <dbReference type="ARBA" id="ARBA00023136"/>
    </source>
</evidence>
<sequence length="735" mass="82316">MTSAETTFTGQNSQSPLGIDAPTPDRTYGYICQRKDCVENEELESLNPTETVAHSLLDCVGEDGEKPGAKDPPYPHLQHTPDEDVESRMSKRNPDIEATEPDVSLSGTSSKSDINSTHHTEHATNLGSQTQGGRQASVAAKLRNPLAGLTEQQVIADVDAWCIDKGLVEHQDAFRKGALIARMGQRDDGYEYVSQLSEEEKAVFRNEQAHRWSQPFMLYFLVVLCAGSAIVQGMDQTVVNGAQLFYFQEFGITDVWLQGLLNGAPYLCSALIGCWSNAPLNYYFGRRGTIFISCIISFITGIWMAAANNWVNLLIARFALGFAVGAKSSTTPVYAAESAPKTIRGALTMMWQMWTAFGIMLGFVVSVAFQNTTILGEGSQWRWMLASTSIPPLIVCFQVYFCPESPRWYMEKGRFDKAFDALCRLRNHKLQATRDMYYAYKLLEVEQAERAGKSLWKEFFFVRRNRRAAQSSFFVMFMQQFCGVNVIAYYSSSIFEQAGFSRSEALLTSMGTGITNFLFAIPAIYTIDTFGRRNLLLTTFPLMGLCLLWCGMSFFLPMEPAVDGEPARPSIQRLGSIAAAIYTFMAVYSPGEGPVPFTYSAESFPLHLRDIGMSFATATCWGFNFILSLTWPALVEAFTPQGAFGWYAAWNFFGWVYCYFLLPETKNLTLEELDTVFDVGNRQFAGYYSKKLPWYLQKKVLRRDVQPFPPLFDINDDPIPEGAVRGGPDQGFGEK</sequence>
<dbReference type="InterPro" id="IPR003663">
    <property type="entry name" value="Sugar/inositol_transpt"/>
</dbReference>
<comment type="subcellular location">
    <subcellularLocation>
        <location evidence="1">Membrane</location>
        <topology evidence="1">Multi-pass membrane protein</topology>
    </subcellularLocation>
</comment>
<evidence type="ECO:0000256" key="8">
    <source>
        <dbReference type="SAM" id="Phobius"/>
    </source>
</evidence>
<dbReference type="EMBL" id="RZGK01000009">
    <property type="protein sequence ID" value="KAF9696544.1"/>
    <property type="molecule type" value="Genomic_DNA"/>
</dbReference>
<dbReference type="GO" id="GO:0016020">
    <property type="term" value="C:membrane"/>
    <property type="evidence" value="ECO:0007669"/>
    <property type="project" value="UniProtKB-SubCell"/>
</dbReference>
<feature type="domain" description="Major facilitator superfamily (MFS) profile" evidence="9">
    <location>
        <begin position="221"/>
        <end position="666"/>
    </location>
</feature>
<keyword evidence="11" id="KW-1185">Reference proteome</keyword>
<organism evidence="10 11">
    <name type="scientific">Ascochyta lentis</name>
    <dbReference type="NCBI Taxonomy" id="205686"/>
    <lineage>
        <taxon>Eukaryota</taxon>
        <taxon>Fungi</taxon>
        <taxon>Dikarya</taxon>
        <taxon>Ascomycota</taxon>
        <taxon>Pezizomycotina</taxon>
        <taxon>Dothideomycetes</taxon>
        <taxon>Pleosporomycetidae</taxon>
        <taxon>Pleosporales</taxon>
        <taxon>Pleosporineae</taxon>
        <taxon>Didymellaceae</taxon>
        <taxon>Ascochyta</taxon>
    </lineage>
</organism>
<feature type="region of interest" description="Disordered" evidence="7">
    <location>
        <begin position="1"/>
        <end position="24"/>
    </location>
</feature>
<dbReference type="InterPro" id="IPR005828">
    <property type="entry name" value="MFS_sugar_transport-like"/>
</dbReference>
<evidence type="ECO:0000313" key="11">
    <source>
        <dbReference type="Proteomes" id="UP000651452"/>
    </source>
</evidence>
<evidence type="ECO:0000313" key="10">
    <source>
        <dbReference type="EMBL" id="KAF9696544.1"/>
    </source>
</evidence>
<proteinExistence type="inferred from homology"/>
<evidence type="ECO:0000256" key="3">
    <source>
        <dbReference type="ARBA" id="ARBA00022448"/>
    </source>
</evidence>
<dbReference type="PANTHER" id="PTHR48020:SF26">
    <property type="entry name" value="MYO-INOSITOL TRANSPORTER, PUTATIVE (AFU_ORTHOLOGUE AFUA_4G01560)-RELATED"/>
    <property type="match status" value="1"/>
</dbReference>
<feature type="compositionally biased region" description="Polar residues" evidence="7">
    <location>
        <begin position="123"/>
        <end position="134"/>
    </location>
</feature>
<dbReference type="PROSITE" id="PS50850">
    <property type="entry name" value="MFS"/>
    <property type="match status" value="1"/>
</dbReference>
<reference evidence="10" key="2">
    <citation type="submission" date="2020-09" db="EMBL/GenBank/DDBJ databases">
        <title>Reference genome assembly for Australian Ascochyta lentis isolate Al4.</title>
        <authorList>
            <person name="Lee R.C."/>
            <person name="Farfan-Caceres L.M."/>
            <person name="Debler J.W."/>
            <person name="Williams A.H."/>
            <person name="Henares B.M."/>
        </authorList>
    </citation>
    <scope>NUCLEOTIDE SEQUENCE</scope>
    <source>
        <strain evidence="10">Al4</strain>
    </source>
</reference>
<feature type="transmembrane region" description="Helical" evidence="8">
    <location>
        <begin position="611"/>
        <end position="631"/>
    </location>
</feature>
<feature type="transmembrane region" description="Helical" evidence="8">
    <location>
        <begin position="216"/>
        <end position="235"/>
    </location>
</feature>
<dbReference type="OrthoDB" id="5290825at2759"/>
<dbReference type="GO" id="GO:0022857">
    <property type="term" value="F:transmembrane transporter activity"/>
    <property type="evidence" value="ECO:0007669"/>
    <property type="project" value="InterPro"/>
</dbReference>
<accession>A0A8H7J274</accession>
<dbReference type="Gene3D" id="1.20.1250.20">
    <property type="entry name" value="MFS general substrate transporter like domains"/>
    <property type="match status" value="1"/>
</dbReference>
<feature type="compositionally biased region" description="Gly residues" evidence="7">
    <location>
        <begin position="724"/>
        <end position="735"/>
    </location>
</feature>
<feature type="transmembrane region" description="Helical" evidence="8">
    <location>
        <begin position="347"/>
        <end position="369"/>
    </location>
</feature>
<dbReference type="Pfam" id="PF00083">
    <property type="entry name" value="Sugar_tr"/>
    <property type="match status" value="1"/>
</dbReference>
<evidence type="ECO:0000256" key="2">
    <source>
        <dbReference type="ARBA" id="ARBA00010992"/>
    </source>
</evidence>
<feature type="transmembrane region" description="Helical" evidence="8">
    <location>
        <begin position="505"/>
        <end position="527"/>
    </location>
</feature>
<dbReference type="SUPFAM" id="SSF103473">
    <property type="entry name" value="MFS general substrate transporter"/>
    <property type="match status" value="1"/>
</dbReference>
<keyword evidence="6 8" id="KW-0472">Membrane</keyword>
<evidence type="ECO:0000256" key="1">
    <source>
        <dbReference type="ARBA" id="ARBA00004141"/>
    </source>
</evidence>
<evidence type="ECO:0000256" key="5">
    <source>
        <dbReference type="ARBA" id="ARBA00022989"/>
    </source>
</evidence>
<feature type="compositionally biased region" description="Polar residues" evidence="7">
    <location>
        <begin position="105"/>
        <end position="115"/>
    </location>
</feature>
<protein>
    <recommendedName>
        <fullName evidence="9">Major facilitator superfamily (MFS) profile domain-containing protein</fullName>
    </recommendedName>
</protein>
<dbReference type="GO" id="GO:0015798">
    <property type="term" value="P:myo-inositol transport"/>
    <property type="evidence" value="ECO:0007669"/>
    <property type="project" value="UniProtKB-ARBA"/>
</dbReference>
<feature type="region of interest" description="Disordered" evidence="7">
    <location>
        <begin position="60"/>
        <end position="137"/>
    </location>
</feature>
<dbReference type="Proteomes" id="UP000651452">
    <property type="component" value="Unassembled WGS sequence"/>
</dbReference>
<keyword evidence="3" id="KW-0813">Transport</keyword>
<feature type="region of interest" description="Disordered" evidence="7">
    <location>
        <begin position="716"/>
        <end position="735"/>
    </location>
</feature>
<evidence type="ECO:0000259" key="9">
    <source>
        <dbReference type="PROSITE" id="PS50850"/>
    </source>
</evidence>
<name>A0A8H7J274_9PLEO</name>
<dbReference type="PANTHER" id="PTHR48020">
    <property type="entry name" value="PROTON MYO-INOSITOL COTRANSPORTER"/>
    <property type="match status" value="1"/>
</dbReference>
<keyword evidence="4 8" id="KW-0812">Transmembrane</keyword>
<feature type="compositionally biased region" description="Polar residues" evidence="7">
    <location>
        <begin position="1"/>
        <end position="16"/>
    </location>
</feature>
<dbReference type="AlphaFoldDB" id="A0A8H7J274"/>
<feature type="transmembrane region" description="Helical" evidence="8">
    <location>
        <begin position="643"/>
        <end position="662"/>
    </location>
</feature>
<reference evidence="10" key="1">
    <citation type="submission" date="2018-12" db="EMBL/GenBank/DDBJ databases">
        <authorList>
            <person name="Syme R.A."/>
            <person name="Farfan-Caceres L."/>
            <person name="Lichtenzveig J."/>
        </authorList>
    </citation>
    <scope>NUCLEOTIDE SEQUENCE</scope>
    <source>
        <strain evidence="10">Al4</strain>
    </source>
</reference>
<feature type="transmembrane region" description="Helical" evidence="8">
    <location>
        <begin position="570"/>
        <end position="590"/>
    </location>
</feature>